<protein>
    <submittedName>
        <fullName evidence="1">Sulfurtransferase</fullName>
    </submittedName>
</protein>
<dbReference type="Proteomes" id="UP000663981">
    <property type="component" value="Unassembled WGS sequence"/>
</dbReference>
<keyword evidence="2" id="KW-1185">Reference proteome</keyword>
<sequence length="125" mass="14810">MIYLIILLLIPILLLLYKRYYPLKGIPCIKKNKLKDSTIIVLDIRDYNETSTYSKDDILYIPFAYLKRFYMETPRGKIHVIAGDKLELNLGVRFLIKKGFTINSYELTKYPCTDHHKKRMLDYGV</sequence>
<proteinExistence type="predicted"/>
<dbReference type="EMBL" id="JAGDEL010000001">
    <property type="protein sequence ID" value="MBO1510221.1"/>
    <property type="molecule type" value="Genomic_DNA"/>
</dbReference>
<evidence type="ECO:0000313" key="1">
    <source>
        <dbReference type="EMBL" id="MBO1510221.1"/>
    </source>
</evidence>
<accession>A0ABS3MWL4</accession>
<comment type="caution">
    <text evidence="1">The sequence shown here is derived from an EMBL/GenBank/DDBJ whole genome shotgun (WGS) entry which is preliminary data.</text>
</comment>
<evidence type="ECO:0000313" key="2">
    <source>
        <dbReference type="Proteomes" id="UP000663981"/>
    </source>
</evidence>
<name>A0ABS3MWL4_9BACI</name>
<reference evidence="1 2" key="1">
    <citation type="submission" date="2021-03" db="EMBL/GenBank/DDBJ databases">
        <title>Whole genome sequence of Metabacillus bambusae BG109.</title>
        <authorList>
            <person name="Jeong J.W."/>
        </authorList>
    </citation>
    <scope>NUCLEOTIDE SEQUENCE [LARGE SCALE GENOMIC DNA]</scope>
    <source>
        <strain evidence="1 2">BG109</strain>
    </source>
</reference>
<gene>
    <name evidence="1" type="ORF">I7822_00740</name>
</gene>
<organism evidence="1 2">
    <name type="scientific">Metabacillus bambusae</name>
    <dbReference type="NCBI Taxonomy" id="2795218"/>
    <lineage>
        <taxon>Bacteria</taxon>
        <taxon>Bacillati</taxon>
        <taxon>Bacillota</taxon>
        <taxon>Bacilli</taxon>
        <taxon>Bacillales</taxon>
        <taxon>Bacillaceae</taxon>
        <taxon>Metabacillus</taxon>
    </lineage>
</organism>